<dbReference type="PANTHER" id="PTHR45566">
    <property type="entry name" value="HTH-TYPE TRANSCRIPTIONAL REGULATOR YHJB-RELATED"/>
    <property type="match status" value="1"/>
</dbReference>
<keyword evidence="2 6" id="KW-0238">DNA-binding</keyword>
<evidence type="ECO:0000259" key="4">
    <source>
        <dbReference type="PROSITE" id="PS50043"/>
    </source>
</evidence>
<evidence type="ECO:0000256" key="3">
    <source>
        <dbReference type="PROSITE-ProRule" id="PRU00169"/>
    </source>
</evidence>
<dbReference type="PRINTS" id="PR00038">
    <property type="entry name" value="HTHLUXR"/>
</dbReference>
<dbReference type="InterPro" id="IPR000792">
    <property type="entry name" value="Tscrpt_reg_LuxR_C"/>
</dbReference>
<gene>
    <name evidence="6" type="primary">citB</name>
    <name evidence="6" type="ORF">GCM10011444_07250</name>
</gene>
<dbReference type="GO" id="GO:0003677">
    <property type="term" value="F:DNA binding"/>
    <property type="evidence" value="ECO:0007669"/>
    <property type="project" value="UniProtKB-KW"/>
</dbReference>
<dbReference type="Pfam" id="PF00196">
    <property type="entry name" value="GerE"/>
    <property type="match status" value="1"/>
</dbReference>
<comment type="caution">
    <text evidence="6">The sequence shown here is derived from an EMBL/GenBank/DDBJ whole genome shotgun (WGS) entry which is preliminary data.</text>
</comment>
<evidence type="ECO:0000256" key="2">
    <source>
        <dbReference type="ARBA" id="ARBA00023125"/>
    </source>
</evidence>
<dbReference type="Gene3D" id="3.40.50.2300">
    <property type="match status" value="1"/>
</dbReference>
<keyword evidence="7" id="KW-1185">Reference proteome</keyword>
<reference evidence="7" key="1">
    <citation type="journal article" date="2019" name="Int. J. Syst. Evol. Microbiol.">
        <title>The Global Catalogue of Microorganisms (GCM) 10K type strain sequencing project: providing services to taxonomists for standard genome sequencing and annotation.</title>
        <authorList>
            <consortium name="The Broad Institute Genomics Platform"/>
            <consortium name="The Broad Institute Genome Sequencing Center for Infectious Disease"/>
            <person name="Wu L."/>
            <person name="Ma J."/>
        </authorList>
    </citation>
    <scope>NUCLEOTIDE SEQUENCE [LARGE SCALE GENOMIC DNA]</scope>
    <source>
        <strain evidence="7">CCM 8681</strain>
    </source>
</reference>
<dbReference type="CDD" id="cd17535">
    <property type="entry name" value="REC_NarL-like"/>
    <property type="match status" value="1"/>
</dbReference>
<feature type="domain" description="HTH luxR-type" evidence="4">
    <location>
        <begin position="143"/>
        <end position="209"/>
    </location>
</feature>
<feature type="domain" description="Response regulatory" evidence="5">
    <location>
        <begin position="7"/>
        <end position="122"/>
    </location>
</feature>
<evidence type="ECO:0000259" key="5">
    <source>
        <dbReference type="PROSITE" id="PS50110"/>
    </source>
</evidence>
<dbReference type="SMART" id="SM00421">
    <property type="entry name" value="HTH_LUXR"/>
    <property type="match status" value="1"/>
</dbReference>
<dbReference type="InterPro" id="IPR058245">
    <property type="entry name" value="NreC/VraR/RcsB-like_REC"/>
</dbReference>
<dbReference type="InterPro" id="IPR051015">
    <property type="entry name" value="EvgA-like"/>
</dbReference>
<accession>A0ABQ2BX14</accession>
<protein>
    <submittedName>
        <fullName evidence="6">DNA-binding response regulator</fullName>
    </submittedName>
</protein>
<dbReference type="InterPro" id="IPR011006">
    <property type="entry name" value="CheY-like_superfamily"/>
</dbReference>
<dbReference type="CDD" id="cd06170">
    <property type="entry name" value="LuxR_C_like"/>
    <property type="match status" value="1"/>
</dbReference>
<evidence type="ECO:0000313" key="6">
    <source>
        <dbReference type="EMBL" id="GGI56416.1"/>
    </source>
</evidence>
<feature type="modified residue" description="4-aspartylphosphate" evidence="3">
    <location>
        <position position="57"/>
    </location>
</feature>
<dbReference type="Pfam" id="PF00072">
    <property type="entry name" value="Response_reg"/>
    <property type="match status" value="1"/>
</dbReference>
<dbReference type="SUPFAM" id="SSF52172">
    <property type="entry name" value="CheY-like"/>
    <property type="match status" value="1"/>
</dbReference>
<dbReference type="RefSeq" id="WP_188373333.1">
    <property type="nucleotide sequence ID" value="NZ_BMDQ01000001.1"/>
</dbReference>
<dbReference type="InterPro" id="IPR001789">
    <property type="entry name" value="Sig_transdc_resp-reg_receiver"/>
</dbReference>
<dbReference type="PROSITE" id="PS50110">
    <property type="entry name" value="RESPONSE_REGULATORY"/>
    <property type="match status" value="1"/>
</dbReference>
<evidence type="ECO:0000256" key="1">
    <source>
        <dbReference type="ARBA" id="ARBA00022553"/>
    </source>
</evidence>
<dbReference type="SMART" id="SM00448">
    <property type="entry name" value="REC"/>
    <property type="match status" value="1"/>
</dbReference>
<dbReference type="PANTHER" id="PTHR45566:SF2">
    <property type="entry name" value="NARL SUBFAMILY"/>
    <property type="match status" value="1"/>
</dbReference>
<keyword evidence="1 3" id="KW-0597">Phosphoprotein</keyword>
<dbReference type="Proteomes" id="UP000624701">
    <property type="component" value="Unassembled WGS sequence"/>
</dbReference>
<sequence length="215" mass="24346">MNKEDITIITADDHPMLLKGLNDELEKNGYSIIGQANNGIQALELILKLHPTLALLDIDMPMLNGFEVIKLAREKGSKTKFIILSFHKESYYLVQAKTFQINGYLLKEDSFFEIEHCINEVVSGNVYFSKSIDSQPIIEATEELKRLSLLTLSEIKILKLIAQEISNQEIANTLSLSIRTIEKHRSNIIEKLGLKKGNNALTNWSLVNRSTIFSQ</sequence>
<dbReference type="PROSITE" id="PS50043">
    <property type="entry name" value="HTH_LUXR_2"/>
    <property type="match status" value="1"/>
</dbReference>
<dbReference type="InterPro" id="IPR016032">
    <property type="entry name" value="Sig_transdc_resp-reg_C-effctor"/>
</dbReference>
<dbReference type="SUPFAM" id="SSF46894">
    <property type="entry name" value="C-terminal effector domain of the bipartite response regulators"/>
    <property type="match status" value="1"/>
</dbReference>
<name>A0ABQ2BX14_9FLAO</name>
<organism evidence="6 7">
    <name type="scientific">Winogradskyella haliclonae</name>
    <dbReference type="NCBI Taxonomy" id="2048558"/>
    <lineage>
        <taxon>Bacteria</taxon>
        <taxon>Pseudomonadati</taxon>
        <taxon>Bacteroidota</taxon>
        <taxon>Flavobacteriia</taxon>
        <taxon>Flavobacteriales</taxon>
        <taxon>Flavobacteriaceae</taxon>
        <taxon>Winogradskyella</taxon>
    </lineage>
</organism>
<evidence type="ECO:0000313" key="7">
    <source>
        <dbReference type="Proteomes" id="UP000624701"/>
    </source>
</evidence>
<proteinExistence type="predicted"/>
<dbReference type="EMBL" id="BMDQ01000001">
    <property type="protein sequence ID" value="GGI56416.1"/>
    <property type="molecule type" value="Genomic_DNA"/>
</dbReference>